<protein>
    <submittedName>
        <fullName evidence="2">Uncharacterized protein</fullName>
    </submittedName>
</protein>
<dbReference type="Proteomes" id="UP000887565">
    <property type="component" value="Unplaced"/>
</dbReference>
<name>A0A915IWQ4_ROMCU</name>
<sequence length="66" mass="6873">MVSHILPAAATPPAEIDADINAITQAMTKITISQSTLSNSIPLATDYTPPPVEAITIASNKEVKQA</sequence>
<keyword evidence="1" id="KW-1185">Reference proteome</keyword>
<accession>A0A915IWQ4</accession>
<reference evidence="2" key="1">
    <citation type="submission" date="2022-11" db="UniProtKB">
        <authorList>
            <consortium name="WormBaseParasite"/>
        </authorList>
    </citation>
    <scope>IDENTIFICATION</scope>
</reference>
<dbReference type="WBParaSite" id="nRc.2.0.1.t18216-RA">
    <property type="protein sequence ID" value="nRc.2.0.1.t18216-RA"/>
    <property type="gene ID" value="nRc.2.0.1.g18216"/>
</dbReference>
<organism evidence="1 2">
    <name type="scientific">Romanomermis culicivorax</name>
    <name type="common">Nematode worm</name>
    <dbReference type="NCBI Taxonomy" id="13658"/>
    <lineage>
        <taxon>Eukaryota</taxon>
        <taxon>Metazoa</taxon>
        <taxon>Ecdysozoa</taxon>
        <taxon>Nematoda</taxon>
        <taxon>Enoplea</taxon>
        <taxon>Dorylaimia</taxon>
        <taxon>Mermithida</taxon>
        <taxon>Mermithoidea</taxon>
        <taxon>Mermithidae</taxon>
        <taxon>Romanomermis</taxon>
    </lineage>
</organism>
<evidence type="ECO:0000313" key="2">
    <source>
        <dbReference type="WBParaSite" id="nRc.2.0.1.t18216-RA"/>
    </source>
</evidence>
<evidence type="ECO:0000313" key="1">
    <source>
        <dbReference type="Proteomes" id="UP000887565"/>
    </source>
</evidence>
<dbReference type="AlphaFoldDB" id="A0A915IWQ4"/>
<proteinExistence type="predicted"/>